<protein>
    <submittedName>
        <fullName evidence="2">Uncharacterized protein</fullName>
    </submittedName>
</protein>
<reference evidence="2" key="1">
    <citation type="journal article" date="2020" name="mSystems">
        <title>Genome- and Community-Level Interaction Insights into Carbon Utilization and Element Cycling Functions of Hydrothermarchaeota in Hydrothermal Sediment.</title>
        <authorList>
            <person name="Zhou Z."/>
            <person name="Liu Y."/>
            <person name="Xu W."/>
            <person name="Pan J."/>
            <person name="Luo Z.H."/>
            <person name="Li M."/>
        </authorList>
    </citation>
    <scope>NUCLEOTIDE SEQUENCE [LARGE SCALE GENOMIC DNA]</scope>
    <source>
        <strain evidence="2">SpSt-87</strain>
    </source>
</reference>
<sequence>MRLMLPVILLTLTLPASGWNMAFDVAKTPGGYIIAGAAGLSYRWSHAWLIRTDLQGNEIWSKTYLGECRSQAWSVAALSDGYVFGGVTGCYNDDAWIVKVSKEGEIEWSKVLGYRGHGDSATTLTDSNEGFVAALTISSCTDNCNNEDVLIIKFSQDGNVIWERKIDLREYDSIKKLIKTADGGYIGVGASGDRKNGTYSNLDIWVLKLDENGNVEWSKFYDYSFLDVAWSVVEQENKFLVAGEVWECDLVNLKKCDLSKIKEPKYAYAVFLELSKNGSLLKNWKVNFTSVCAGWGAAGEKLFGIAVNNSTSFIWEFDTTCSSLRIINNSIKVLPFIFGPLRVLEENDGFIILGNLENSVWLAKYDKNGNILWEQTYEKPIPSSVHNVNNSDNRNDWGYGIVLVLIALGMAVLILKKM</sequence>
<name>A0A7C3M8Z1_ARCFL</name>
<keyword evidence="1" id="KW-0472">Membrane</keyword>
<evidence type="ECO:0000256" key="1">
    <source>
        <dbReference type="SAM" id="Phobius"/>
    </source>
</evidence>
<dbReference type="PANTHER" id="PTHR42754:SF1">
    <property type="entry name" value="LIPOPROTEIN"/>
    <property type="match status" value="1"/>
</dbReference>
<keyword evidence="1" id="KW-1133">Transmembrane helix</keyword>
<evidence type="ECO:0000313" key="2">
    <source>
        <dbReference type="EMBL" id="HFW31992.1"/>
    </source>
</evidence>
<dbReference type="AlphaFoldDB" id="A0A7C3M8Z1"/>
<dbReference type="PANTHER" id="PTHR42754">
    <property type="entry name" value="ENDOGLUCANASE"/>
    <property type="match status" value="1"/>
</dbReference>
<accession>A0A7C3M8Z1</accession>
<gene>
    <name evidence="2" type="ORF">ENW66_03445</name>
</gene>
<dbReference type="InterPro" id="IPR011047">
    <property type="entry name" value="Quinoprotein_ADH-like_sf"/>
</dbReference>
<dbReference type="EMBL" id="DTLB01000020">
    <property type="protein sequence ID" value="HFW31992.1"/>
    <property type="molecule type" value="Genomic_DNA"/>
</dbReference>
<comment type="caution">
    <text evidence="2">The sequence shown here is derived from an EMBL/GenBank/DDBJ whole genome shotgun (WGS) entry which is preliminary data.</text>
</comment>
<dbReference type="SUPFAM" id="SSF50998">
    <property type="entry name" value="Quinoprotein alcohol dehydrogenase-like"/>
    <property type="match status" value="1"/>
</dbReference>
<keyword evidence="1" id="KW-0812">Transmembrane</keyword>
<proteinExistence type="predicted"/>
<feature type="transmembrane region" description="Helical" evidence="1">
    <location>
        <begin position="397"/>
        <end position="415"/>
    </location>
</feature>
<organism evidence="2">
    <name type="scientific">Archaeoglobus fulgidus</name>
    <dbReference type="NCBI Taxonomy" id="2234"/>
    <lineage>
        <taxon>Archaea</taxon>
        <taxon>Methanobacteriati</taxon>
        <taxon>Methanobacteriota</taxon>
        <taxon>Archaeoglobi</taxon>
        <taxon>Archaeoglobales</taxon>
        <taxon>Archaeoglobaceae</taxon>
        <taxon>Archaeoglobus</taxon>
    </lineage>
</organism>